<feature type="domain" description="Saccharopine dehydrogenase NADP binding" evidence="3">
    <location>
        <begin position="7"/>
        <end position="135"/>
    </location>
</feature>
<dbReference type="InterPro" id="IPR051276">
    <property type="entry name" value="Saccharopine_DH-like_oxidrdct"/>
</dbReference>
<comment type="caution">
    <text evidence="4">The sequence shown here is derived from an EMBL/GenBank/DDBJ whole genome shotgun (WGS) entry which is preliminary data.</text>
</comment>
<evidence type="ECO:0000256" key="1">
    <source>
        <dbReference type="ARBA" id="ARBA00038048"/>
    </source>
</evidence>
<organism evidence="4 5">
    <name type="scientific">Clavelina lepadiformis</name>
    <name type="common">Light-bulb sea squirt</name>
    <name type="synonym">Ascidia lepadiformis</name>
    <dbReference type="NCBI Taxonomy" id="159417"/>
    <lineage>
        <taxon>Eukaryota</taxon>
        <taxon>Metazoa</taxon>
        <taxon>Chordata</taxon>
        <taxon>Tunicata</taxon>
        <taxon>Ascidiacea</taxon>
        <taxon>Aplousobranchia</taxon>
        <taxon>Clavelinidae</taxon>
        <taxon>Clavelina</taxon>
    </lineage>
</organism>
<name>A0ABP0GW85_CLALP</name>
<dbReference type="PANTHER" id="PTHR12286:SF5">
    <property type="entry name" value="SACCHAROPINE DEHYDROGENASE-LIKE OXIDOREDUCTASE"/>
    <property type="match status" value="1"/>
</dbReference>
<dbReference type="EMBL" id="CAWYQH010000152">
    <property type="protein sequence ID" value="CAK8695990.1"/>
    <property type="molecule type" value="Genomic_DNA"/>
</dbReference>
<keyword evidence="5" id="KW-1185">Reference proteome</keyword>
<evidence type="ECO:0000313" key="4">
    <source>
        <dbReference type="EMBL" id="CAK8695990.1"/>
    </source>
</evidence>
<evidence type="ECO:0000313" key="5">
    <source>
        <dbReference type="Proteomes" id="UP001642483"/>
    </source>
</evidence>
<dbReference type="InterPro" id="IPR036291">
    <property type="entry name" value="NAD(P)-bd_dom_sf"/>
</dbReference>
<gene>
    <name evidence="4" type="ORF">CVLEPA_LOCUS29187</name>
</gene>
<comment type="similarity">
    <text evidence="1">Belongs to the saccharopine dehydrogenase family.</text>
</comment>
<dbReference type="Gene3D" id="3.40.50.720">
    <property type="entry name" value="NAD(P)-binding Rossmann-like Domain"/>
    <property type="match status" value="1"/>
</dbReference>
<evidence type="ECO:0000259" key="3">
    <source>
        <dbReference type="Pfam" id="PF03435"/>
    </source>
</evidence>
<dbReference type="Proteomes" id="UP001642483">
    <property type="component" value="Unassembled WGS sequence"/>
</dbReference>
<dbReference type="PANTHER" id="PTHR12286">
    <property type="entry name" value="SACCHAROPINE DEHYDROGENASE-LIKE OXIDOREDUCTASE"/>
    <property type="match status" value="1"/>
</dbReference>
<accession>A0ABP0GW85</accession>
<reference evidence="4 5" key="1">
    <citation type="submission" date="2024-02" db="EMBL/GenBank/DDBJ databases">
        <authorList>
            <person name="Daric V."/>
            <person name="Darras S."/>
        </authorList>
    </citation>
    <scope>NUCLEOTIDE SEQUENCE [LARGE SCALE GENOMIC DNA]</scope>
</reference>
<evidence type="ECO:0000256" key="2">
    <source>
        <dbReference type="ARBA" id="ARBA00039852"/>
    </source>
</evidence>
<dbReference type="Pfam" id="PF03435">
    <property type="entry name" value="Sacchrp_dh_NADP"/>
    <property type="match status" value="1"/>
</dbReference>
<dbReference type="InterPro" id="IPR005097">
    <property type="entry name" value="Sacchrp_dh_NADP-bd"/>
</dbReference>
<sequence>MNNYDMVIFGATGFTGKFVVEEVKRIASEESVSFTIAGRNRSKLIQVLQETGLENLSNDIIMADVNDFQSLLVMCKRAKIVLDCVGPYRFFGEQVVRACVEGKANYVDISGEPQFLENMQLKYNDMAEAAGVYIVGACGFDSIPSDMGALFTKQQFPGTLNSIKSYLNILSGPRGAGLHFATYESAVYGISDVSSLKKIRRAFGFKPLPLVGPKLKLEGMFHYSSPLRCYAMHFLGADAAVVRRSQRIIYETFDEPPVQYSMYSCVGSIWSVIKMVIFGSIFMMLAKSAWGRSLLLKHPKFFTGGRCSHEGPSRKQMEETSFTLTMYGEGYSDGNPDLGRKDKPDKKMTVRISAPEPGYIATPICLVQAALVILKETECLPPKGGVFPPGAAFCKTTLINRLQRNRINFAVISN</sequence>
<proteinExistence type="inferred from homology"/>
<protein>
    <recommendedName>
        <fullName evidence="2">Saccharopine dehydrogenase-like oxidoreductase</fullName>
    </recommendedName>
</protein>
<dbReference type="SUPFAM" id="SSF51735">
    <property type="entry name" value="NAD(P)-binding Rossmann-fold domains"/>
    <property type="match status" value="1"/>
</dbReference>